<dbReference type="SMART" id="SM00825">
    <property type="entry name" value="PKS_KS"/>
    <property type="match status" value="1"/>
</dbReference>
<evidence type="ECO:0000256" key="3">
    <source>
        <dbReference type="ARBA" id="ARBA00022553"/>
    </source>
</evidence>
<dbReference type="PROSITE" id="PS52004">
    <property type="entry name" value="KS3_2"/>
    <property type="match status" value="1"/>
</dbReference>
<evidence type="ECO:0000256" key="2">
    <source>
        <dbReference type="ARBA" id="ARBA00022450"/>
    </source>
</evidence>
<reference evidence="8 9" key="1">
    <citation type="submission" date="2024-09" db="EMBL/GenBank/DDBJ databases">
        <title>The Natural Products Discovery Center: Release of the First 8490 Sequenced Strains for Exploring Actinobacteria Biosynthetic Diversity.</title>
        <authorList>
            <person name="Kalkreuter E."/>
            <person name="Kautsar S.A."/>
            <person name="Yang D."/>
            <person name="Bader C.D."/>
            <person name="Teijaro C.N."/>
            <person name="Fluegel L."/>
            <person name="Davis C.M."/>
            <person name="Simpson J.R."/>
            <person name="Lauterbach L."/>
            <person name="Steele A.D."/>
            <person name="Gui C."/>
            <person name="Meng S."/>
            <person name="Li G."/>
            <person name="Viehrig K."/>
            <person name="Ye F."/>
            <person name="Su P."/>
            <person name="Kiefer A.F."/>
            <person name="Nichols A."/>
            <person name="Cepeda A.J."/>
            <person name="Yan W."/>
            <person name="Fan B."/>
            <person name="Jiang Y."/>
            <person name="Adhikari A."/>
            <person name="Zheng C.-J."/>
            <person name="Schuster L."/>
            <person name="Cowan T.M."/>
            <person name="Smanski M.J."/>
            <person name="Chevrette M.G."/>
            <person name="De Carvalho L.P.S."/>
            <person name="Shen B."/>
        </authorList>
    </citation>
    <scope>NUCLEOTIDE SEQUENCE [LARGE SCALE GENOMIC DNA]</scope>
    <source>
        <strain evidence="8 9">NPDC058753</strain>
    </source>
</reference>
<dbReference type="InterPro" id="IPR020841">
    <property type="entry name" value="PKS_Beta-ketoAc_synthase_dom"/>
</dbReference>
<dbReference type="Pfam" id="PF00698">
    <property type="entry name" value="Acyl_transf_1"/>
    <property type="match status" value="1"/>
</dbReference>
<dbReference type="EMBL" id="JBHYPX010000127">
    <property type="protein sequence ID" value="MFE1357125.1"/>
    <property type="molecule type" value="Genomic_DNA"/>
</dbReference>
<dbReference type="Pfam" id="PF08990">
    <property type="entry name" value="Docking"/>
    <property type="match status" value="1"/>
</dbReference>
<evidence type="ECO:0000259" key="7">
    <source>
        <dbReference type="PROSITE" id="PS52004"/>
    </source>
</evidence>
<comment type="caution">
    <text evidence="8">The sequence shown here is derived from an EMBL/GenBank/DDBJ whole genome shotgun (WGS) entry which is preliminary data.</text>
</comment>
<keyword evidence="2" id="KW-0596">Phosphopantetheine</keyword>
<accession>A0ABW6GWQ7</accession>
<dbReference type="InterPro" id="IPR050091">
    <property type="entry name" value="PKS_NRPS_Biosynth_Enz"/>
</dbReference>
<dbReference type="Gene3D" id="3.40.366.10">
    <property type="entry name" value="Malonyl-Coenzyme A Acyl Carrier Protein, domain 2"/>
    <property type="match status" value="1"/>
</dbReference>
<dbReference type="InterPro" id="IPR032821">
    <property type="entry name" value="PKS_assoc"/>
</dbReference>
<dbReference type="InterPro" id="IPR018201">
    <property type="entry name" value="Ketoacyl_synth_AS"/>
</dbReference>
<comment type="cofactor">
    <cofactor evidence="1">
        <name>pantetheine 4'-phosphate</name>
        <dbReference type="ChEBI" id="CHEBI:47942"/>
    </cofactor>
</comment>
<sequence length="661" mass="69188">MATDQTANDAKLRDYLKKVTTELRQARQQLADGEARRHEPIAVIGTACRLPGGVASPEDLWQLVAEGRDALAEFPTDRGWDLDALQDPDPERPGSCYARRGGFVDGVDGFDAAFFDISPREALAMAPQQRLVLETAWEAVERSGIDPGALRGTRTGVFTGADDQDYAALLAGTATDLHGYIGTGTLSALISGRVAYALGLEGPAVTVDTACSSSLVAIHLAAQALRRGECSLALAGGVAVMSTPTVLTEFSRQRGLAPDGRCKAFAAGADGTGFAEGAGLLLLERLSDARRNGHRVLAVLRGSAINQDGASNGLTAPNGPAQQRVIRQALADAGLSAADVDAVEAHGTGTKLGDPIEAEALIATYGAEHSAERPLWLGSLKSNIGHAQAAAGVAGVIKMVEALRRGELPRTLHVDAPSPHVDWSAGTVELLTEHRSWEGDGPRRAAVSSFGISGTNAHLILEQAPEAERPTPAELPQGTVLPWVLSARTAEALRDQARRLADAPELGTAAAADVAHALLTTRSAFEHRAVVLGTEPADFRSALHALAEGRTDPSTVTGTVTDADAGQVAFLFTGQGAQRVGMGRELYEAFPVFAAAVDELCGVLDPLLGRSLRELMFEGPAEVLDRTEFTQPALFVFEVALFRLVVSLGVVPGVLVGHSVG</sequence>
<feature type="domain" description="Ketosynthase family 3 (KS3)" evidence="7">
    <location>
        <begin position="38"/>
        <end position="463"/>
    </location>
</feature>
<evidence type="ECO:0000256" key="1">
    <source>
        <dbReference type="ARBA" id="ARBA00001957"/>
    </source>
</evidence>
<protein>
    <submittedName>
        <fullName evidence="8">Type I polyketide synthase</fullName>
    </submittedName>
</protein>
<evidence type="ECO:0000256" key="5">
    <source>
        <dbReference type="ARBA" id="ARBA00023268"/>
    </source>
</evidence>
<dbReference type="InterPro" id="IPR016039">
    <property type="entry name" value="Thiolase-like"/>
</dbReference>
<keyword evidence="6" id="KW-0012">Acyltransferase</keyword>
<dbReference type="PROSITE" id="PS00606">
    <property type="entry name" value="KS3_1"/>
    <property type="match status" value="1"/>
</dbReference>
<dbReference type="InterPro" id="IPR001227">
    <property type="entry name" value="Ac_transferase_dom_sf"/>
</dbReference>
<dbReference type="Pfam" id="PF02801">
    <property type="entry name" value="Ketoacyl-synt_C"/>
    <property type="match status" value="1"/>
</dbReference>
<dbReference type="InterPro" id="IPR015083">
    <property type="entry name" value="NorB/c/GfsB-D-like_docking"/>
</dbReference>
<gene>
    <name evidence="8" type="ORF">ACFW6T_34705</name>
</gene>
<evidence type="ECO:0000313" key="9">
    <source>
        <dbReference type="Proteomes" id="UP001599542"/>
    </source>
</evidence>
<evidence type="ECO:0000256" key="6">
    <source>
        <dbReference type="ARBA" id="ARBA00023315"/>
    </source>
</evidence>
<keyword evidence="5" id="KW-0511">Multifunctional enzyme</keyword>
<evidence type="ECO:0000256" key="4">
    <source>
        <dbReference type="ARBA" id="ARBA00022679"/>
    </source>
</evidence>
<keyword evidence="9" id="KW-1185">Reference proteome</keyword>
<evidence type="ECO:0000313" key="8">
    <source>
        <dbReference type="EMBL" id="MFE1357125.1"/>
    </source>
</evidence>
<dbReference type="SUPFAM" id="SSF52151">
    <property type="entry name" value="FabD/lysophospholipase-like"/>
    <property type="match status" value="1"/>
</dbReference>
<feature type="non-terminal residue" evidence="8">
    <location>
        <position position="661"/>
    </location>
</feature>
<dbReference type="InterPro" id="IPR014043">
    <property type="entry name" value="Acyl_transferase_dom"/>
</dbReference>
<dbReference type="InterPro" id="IPR014031">
    <property type="entry name" value="Ketoacyl_synth_C"/>
</dbReference>
<dbReference type="Pfam" id="PF16197">
    <property type="entry name" value="KAsynt_C_assoc"/>
    <property type="match status" value="1"/>
</dbReference>
<dbReference type="InterPro" id="IPR016035">
    <property type="entry name" value="Acyl_Trfase/lysoPLipase"/>
</dbReference>
<dbReference type="Gene3D" id="3.30.70.3290">
    <property type="match status" value="1"/>
</dbReference>
<organism evidence="8 9">
    <name type="scientific">Kitasatospora phosalacinea</name>
    <dbReference type="NCBI Taxonomy" id="2065"/>
    <lineage>
        <taxon>Bacteria</taxon>
        <taxon>Bacillati</taxon>
        <taxon>Actinomycetota</taxon>
        <taxon>Actinomycetes</taxon>
        <taxon>Kitasatosporales</taxon>
        <taxon>Streptomycetaceae</taxon>
        <taxon>Kitasatospora</taxon>
    </lineage>
</organism>
<dbReference type="Gene3D" id="3.40.47.10">
    <property type="match status" value="1"/>
</dbReference>
<dbReference type="SUPFAM" id="SSF53901">
    <property type="entry name" value="Thiolase-like"/>
    <property type="match status" value="1"/>
</dbReference>
<dbReference type="Pfam" id="PF00109">
    <property type="entry name" value="ketoacyl-synt"/>
    <property type="match status" value="1"/>
</dbReference>
<proteinExistence type="predicted"/>
<keyword evidence="3" id="KW-0597">Phosphoprotein</keyword>
<dbReference type="InterPro" id="IPR014030">
    <property type="entry name" value="Ketoacyl_synth_N"/>
</dbReference>
<keyword evidence="4" id="KW-0808">Transferase</keyword>
<dbReference type="PANTHER" id="PTHR43775:SF51">
    <property type="entry name" value="INACTIVE PHENOLPHTHIOCEROL SYNTHESIS POLYKETIDE SYNTHASE TYPE I PKS1-RELATED"/>
    <property type="match status" value="1"/>
</dbReference>
<dbReference type="RefSeq" id="WP_380564127.1">
    <property type="nucleotide sequence ID" value="NZ_JBHYPX010000127.1"/>
</dbReference>
<dbReference type="CDD" id="cd00833">
    <property type="entry name" value="PKS"/>
    <property type="match status" value="1"/>
</dbReference>
<dbReference type="PANTHER" id="PTHR43775">
    <property type="entry name" value="FATTY ACID SYNTHASE"/>
    <property type="match status" value="1"/>
</dbReference>
<dbReference type="Proteomes" id="UP001599542">
    <property type="component" value="Unassembled WGS sequence"/>
</dbReference>
<name>A0ABW6GWQ7_9ACTN</name>